<organism evidence="1 2">
    <name type="scientific">Nocardioides panzhihuensis</name>
    <dbReference type="NCBI Taxonomy" id="860243"/>
    <lineage>
        <taxon>Bacteria</taxon>
        <taxon>Bacillati</taxon>
        <taxon>Actinomycetota</taxon>
        <taxon>Actinomycetes</taxon>
        <taxon>Propionibacteriales</taxon>
        <taxon>Nocardioidaceae</taxon>
        <taxon>Nocardioides</taxon>
    </lineage>
</organism>
<dbReference type="AlphaFoldDB" id="A0A7Z0DM25"/>
<dbReference type="GO" id="GO:0003677">
    <property type="term" value="F:DNA binding"/>
    <property type="evidence" value="ECO:0007669"/>
    <property type="project" value="UniProtKB-KW"/>
</dbReference>
<proteinExistence type="predicted"/>
<keyword evidence="1" id="KW-0238">DNA-binding</keyword>
<reference evidence="1 2" key="1">
    <citation type="submission" date="2020-07" db="EMBL/GenBank/DDBJ databases">
        <title>Sequencing the genomes of 1000 actinobacteria strains.</title>
        <authorList>
            <person name="Klenk H.-P."/>
        </authorList>
    </citation>
    <scope>NUCLEOTIDE SEQUENCE [LARGE SCALE GENOMIC DNA]</scope>
    <source>
        <strain evidence="1 2">DSM 26487</strain>
    </source>
</reference>
<dbReference type="RefSeq" id="WP_179658525.1">
    <property type="nucleotide sequence ID" value="NZ_JACBZR010000001.1"/>
</dbReference>
<dbReference type="Proteomes" id="UP000564496">
    <property type="component" value="Unassembled WGS sequence"/>
</dbReference>
<accession>A0A7Z0DM25</accession>
<protein>
    <submittedName>
        <fullName evidence="1">DNA-binding ferritin-like protein (Dps family)</fullName>
    </submittedName>
</protein>
<sequence length="110" mass="12352">MNNVLTRMTAGKKDWKRMEARAAELPSDYRTVYSKMKSYMWPFTAGDGMDVVAILREILDLFETEAAAGRKVIEVTGTDLAAFCDARLPKEGAYHINLRAHLNDVALKLS</sequence>
<dbReference type="Pfam" id="PF06304">
    <property type="entry name" value="DUF1048"/>
    <property type="match status" value="1"/>
</dbReference>
<comment type="caution">
    <text evidence="1">The sequence shown here is derived from an EMBL/GenBank/DDBJ whole genome shotgun (WGS) entry which is preliminary data.</text>
</comment>
<evidence type="ECO:0000313" key="2">
    <source>
        <dbReference type="Proteomes" id="UP000564496"/>
    </source>
</evidence>
<dbReference type="SUPFAM" id="SSF158560">
    <property type="entry name" value="BH3980-like"/>
    <property type="match status" value="1"/>
</dbReference>
<keyword evidence="2" id="KW-1185">Reference proteome</keyword>
<dbReference type="InterPro" id="IPR008316">
    <property type="entry name" value="UCP029876"/>
</dbReference>
<dbReference type="EMBL" id="JACBZR010000001">
    <property type="protein sequence ID" value="NYI78130.1"/>
    <property type="molecule type" value="Genomic_DNA"/>
</dbReference>
<dbReference type="Gene3D" id="1.10.1900.10">
    <property type="entry name" value="c-terminal domain of poly(a) binding protein"/>
    <property type="match status" value="1"/>
</dbReference>
<gene>
    <name evidence="1" type="ORF">BJ988_002778</name>
</gene>
<name>A0A7Z0DM25_9ACTN</name>
<evidence type="ECO:0000313" key="1">
    <source>
        <dbReference type="EMBL" id="NYI78130.1"/>
    </source>
</evidence>